<evidence type="ECO:0000313" key="2">
    <source>
        <dbReference type="Proteomes" id="UP001207588"/>
    </source>
</evidence>
<comment type="caution">
    <text evidence="1">The sequence shown here is derived from an EMBL/GenBank/DDBJ whole genome shotgun (WGS) entry which is preliminary data.</text>
</comment>
<accession>A0AAW5SA76</accession>
<name>A0AAW5SA76_MYCBC</name>
<protein>
    <submittedName>
        <fullName evidence="1">Uncharacterized protein</fullName>
    </submittedName>
</protein>
<reference evidence="1" key="2">
    <citation type="journal article" date="2022" name="BMC Genomics">
        <title>Comparative genome analysis of mycobacteria focusing on tRNA and non-coding RNA.</title>
        <authorList>
            <person name="Behra P.R.K."/>
            <person name="Pettersson B.M.F."/>
            <person name="Ramesh M."/>
            <person name="Das S."/>
            <person name="Dasgupta S."/>
            <person name="Kirsebom L.A."/>
        </authorList>
    </citation>
    <scope>NUCLEOTIDE SEQUENCE</scope>
    <source>
        <strain evidence="1">DSM 45439</strain>
    </source>
</reference>
<dbReference type="AlphaFoldDB" id="A0AAW5SA76"/>
<dbReference type="RefSeq" id="WP_155729924.1">
    <property type="nucleotide sequence ID" value="NZ_JACKTG010000068.1"/>
</dbReference>
<evidence type="ECO:0000313" key="1">
    <source>
        <dbReference type="EMBL" id="MCV6991786.1"/>
    </source>
</evidence>
<gene>
    <name evidence="1" type="ORF">H7I91_21345</name>
</gene>
<sequence length="58" mass="6158">MVNDEAALNAYAQQILAGTELTVTDIGHPDNLDGGAAADALRHGWDMARRAGQVRHDS</sequence>
<dbReference type="EMBL" id="JACKTG010000068">
    <property type="protein sequence ID" value="MCV6991786.1"/>
    <property type="molecule type" value="Genomic_DNA"/>
</dbReference>
<reference evidence="1" key="1">
    <citation type="submission" date="2020-07" db="EMBL/GenBank/DDBJ databases">
        <authorList>
            <person name="Pettersson B.M.F."/>
            <person name="Behra P.R.K."/>
            <person name="Ramesh M."/>
            <person name="Das S."/>
            <person name="Dasgupta S."/>
            <person name="Kirsebom L.A."/>
        </authorList>
    </citation>
    <scope>NUCLEOTIDE SEQUENCE</scope>
    <source>
        <strain evidence="1">DSM 45439</strain>
    </source>
</reference>
<organism evidence="1 2">
    <name type="scientific">Mycobacterium bouchedurhonense</name>
    <dbReference type="NCBI Taxonomy" id="701041"/>
    <lineage>
        <taxon>Bacteria</taxon>
        <taxon>Bacillati</taxon>
        <taxon>Actinomycetota</taxon>
        <taxon>Actinomycetes</taxon>
        <taxon>Mycobacteriales</taxon>
        <taxon>Mycobacteriaceae</taxon>
        <taxon>Mycobacterium</taxon>
        <taxon>Mycobacterium avium complex (MAC)</taxon>
    </lineage>
</organism>
<dbReference type="Proteomes" id="UP001207588">
    <property type="component" value="Unassembled WGS sequence"/>
</dbReference>
<proteinExistence type="predicted"/>